<proteinExistence type="predicted"/>
<keyword evidence="6" id="KW-1185">Reference proteome</keyword>
<dbReference type="GO" id="GO:0003677">
    <property type="term" value="F:DNA binding"/>
    <property type="evidence" value="ECO:0007669"/>
    <property type="project" value="UniProtKB-KW"/>
</dbReference>
<dbReference type="CDD" id="cd07377">
    <property type="entry name" value="WHTH_GntR"/>
    <property type="match status" value="1"/>
</dbReference>
<dbReference type="AlphaFoldDB" id="A0A2P8E243"/>
<evidence type="ECO:0000313" key="5">
    <source>
        <dbReference type="EMBL" id="PSL03551.1"/>
    </source>
</evidence>
<dbReference type="RefSeq" id="WP_106537490.1">
    <property type="nucleotide sequence ID" value="NZ_PYGE01000007.1"/>
</dbReference>
<dbReference type="PROSITE" id="PS50949">
    <property type="entry name" value="HTH_GNTR"/>
    <property type="match status" value="1"/>
</dbReference>
<evidence type="ECO:0000256" key="3">
    <source>
        <dbReference type="ARBA" id="ARBA00023163"/>
    </source>
</evidence>
<protein>
    <submittedName>
        <fullName evidence="5">DNA-binding transcriptional regulator YhcF (GntR family)</fullName>
    </submittedName>
</protein>
<dbReference type="GO" id="GO:0003700">
    <property type="term" value="F:DNA-binding transcription factor activity"/>
    <property type="evidence" value="ECO:0007669"/>
    <property type="project" value="InterPro"/>
</dbReference>
<evidence type="ECO:0000259" key="4">
    <source>
        <dbReference type="PROSITE" id="PS50949"/>
    </source>
</evidence>
<reference evidence="5 6" key="1">
    <citation type="submission" date="2018-03" db="EMBL/GenBank/DDBJ databases">
        <title>Genomic Encyclopedia of Archaeal and Bacterial Type Strains, Phase II (KMG-II): from individual species to whole genera.</title>
        <authorList>
            <person name="Goeker M."/>
        </authorList>
    </citation>
    <scope>NUCLEOTIDE SEQUENCE [LARGE SCALE GENOMIC DNA]</scope>
    <source>
        <strain evidence="5 6">DSM 45211</strain>
    </source>
</reference>
<dbReference type="InterPro" id="IPR036388">
    <property type="entry name" value="WH-like_DNA-bd_sf"/>
</dbReference>
<dbReference type="Pfam" id="PF00392">
    <property type="entry name" value="GntR"/>
    <property type="match status" value="1"/>
</dbReference>
<comment type="caution">
    <text evidence="5">The sequence shown here is derived from an EMBL/GenBank/DDBJ whole genome shotgun (WGS) entry which is preliminary data.</text>
</comment>
<gene>
    <name evidence="5" type="ORF">CLV30_10730</name>
</gene>
<dbReference type="PANTHER" id="PTHR38445">
    <property type="entry name" value="HTH-TYPE TRANSCRIPTIONAL REPRESSOR YTRA"/>
    <property type="match status" value="1"/>
</dbReference>
<keyword evidence="2 5" id="KW-0238">DNA-binding</keyword>
<dbReference type="OrthoDB" id="162505at2"/>
<dbReference type="SMART" id="SM00345">
    <property type="entry name" value="HTH_GNTR"/>
    <property type="match status" value="1"/>
</dbReference>
<accession>A0A2P8E243</accession>
<evidence type="ECO:0000256" key="2">
    <source>
        <dbReference type="ARBA" id="ARBA00023125"/>
    </source>
</evidence>
<dbReference type="PANTHER" id="PTHR38445:SF10">
    <property type="entry name" value="GNTR-FAMILY TRANSCRIPTIONAL REGULATOR"/>
    <property type="match status" value="1"/>
</dbReference>
<dbReference type="EMBL" id="PYGE01000007">
    <property type="protein sequence ID" value="PSL03551.1"/>
    <property type="molecule type" value="Genomic_DNA"/>
</dbReference>
<evidence type="ECO:0000256" key="1">
    <source>
        <dbReference type="ARBA" id="ARBA00023015"/>
    </source>
</evidence>
<dbReference type="Proteomes" id="UP000243528">
    <property type="component" value="Unassembled WGS sequence"/>
</dbReference>
<keyword evidence="3" id="KW-0804">Transcription</keyword>
<feature type="domain" description="HTH gntR-type" evidence="4">
    <location>
        <begin position="6"/>
        <end position="74"/>
    </location>
</feature>
<keyword evidence="1" id="KW-0805">Transcription regulation</keyword>
<evidence type="ECO:0000313" key="6">
    <source>
        <dbReference type="Proteomes" id="UP000243528"/>
    </source>
</evidence>
<organism evidence="5 6">
    <name type="scientific">Haloactinopolyspora alba</name>
    <dbReference type="NCBI Taxonomy" id="648780"/>
    <lineage>
        <taxon>Bacteria</taxon>
        <taxon>Bacillati</taxon>
        <taxon>Actinomycetota</taxon>
        <taxon>Actinomycetes</taxon>
        <taxon>Jiangellales</taxon>
        <taxon>Jiangellaceae</taxon>
        <taxon>Haloactinopolyspora</taxon>
    </lineage>
</organism>
<dbReference type="Gene3D" id="1.10.10.10">
    <property type="entry name" value="Winged helix-like DNA-binding domain superfamily/Winged helix DNA-binding domain"/>
    <property type="match status" value="1"/>
</dbReference>
<dbReference type="InterPro" id="IPR000524">
    <property type="entry name" value="Tscrpt_reg_HTH_GntR"/>
</dbReference>
<dbReference type="InterPro" id="IPR036390">
    <property type="entry name" value="WH_DNA-bd_sf"/>
</dbReference>
<sequence>MFDERSPIYFQIADAIKNDILSGELEAEDQVMSTNQYAAHFRINPATAAKGFQQLVDEGIIYKRRGVGMFVSPDARAKLLEQRRQRFFAEVVEPMVAEAHVIGIPLEQIVDRINALNGKEDA</sequence>
<name>A0A2P8E243_9ACTN</name>
<dbReference type="SUPFAM" id="SSF46785">
    <property type="entry name" value="Winged helix' DNA-binding domain"/>
    <property type="match status" value="1"/>
</dbReference>